<keyword evidence="2" id="KW-1185">Reference proteome</keyword>
<dbReference type="EnsemblPlants" id="Solyc11g062030.1.1">
    <property type="protein sequence ID" value="Solyc11g062030.1.1.1"/>
    <property type="gene ID" value="Solyc11g062030.1"/>
</dbReference>
<protein>
    <submittedName>
        <fullName evidence="1">Uncharacterized protein</fullName>
    </submittedName>
</protein>
<sequence length="69" mass="8057">MRFIYWFSLLVKSGDTLICVSNTFISCCVSSSYLIRMLILTSFAFVVQTLSEFMVDLFPQRCRIKLNRC</sequence>
<reference evidence="1" key="2">
    <citation type="submission" date="2019-01" db="UniProtKB">
        <authorList>
            <consortium name="EnsemblPlants"/>
        </authorList>
    </citation>
    <scope>IDENTIFICATION</scope>
    <source>
        <strain evidence="1">cv. Heinz 1706</strain>
    </source>
</reference>
<reference evidence="1" key="1">
    <citation type="journal article" date="2012" name="Nature">
        <title>The tomato genome sequence provides insights into fleshy fruit evolution.</title>
        <authorList>
            <consortium name="Tomato Genome Consortium"/>
        </authorList>
    </citation>
    <scope>NUCLEOTIDE SEQUENCE [LARGE SCALE GENOMIC DNA]</scope>
    <source>
        <strain evidence="1">cv. Heinz 1706</strain>
    </source>
</reference>
<dbReference type="Gramene" id="Solyc11g062030.1.1">
    <property type="protein sequence ID" value="Solyc11g062030.1.1.1"/>
    <property type="gene ID" value="Solyc11g062030.1"/>
</dbReference>
<organism evidence="1">
    <name type="scientific">Solanum lycopersicum</name>
    <name type="common">Tomato</name>
    <name type="synonym">Lycopersicon esculentum</name>
    <dbReference type="NCBI Taxonomy" id="4081"/>
    <lineage>
        <taxon>Eukaryota</taxon>
        <taxon>Viridiplantae</taxon>
        <taxon>Streptophyta</taxon>
        <taxon>Embryophyta</taxon>
        <taxon>Tracheophyta</taxon>
        <taxon>Spermatophyta</taxon>
        <taxon>Magnoliopsida</taxon>
        <taxon>eudicotyledons</taxon>
        <taxon>Gunneridae</taxon>
        <taxon>Pentapetalae</taxon>
        <taxon>asterids</taxon>
        <taxon>lamiids</taxon>
        <taxon>Solanales</taxon>
        <taxon>Solanaceae</taxon>
        <taxon>Solanoideae</taxon>
        <taxon>Solaneae</taxon>
        <taxon>Solanum</taxon>
        <taxon>Solanum subgen. Lycopersicon</taxon>
    </lineage>
</organism>
<dbReference type="InParanoid" id="A0A3Q7JN14"/>
<evidence type="ECO:0000313" key="1">
    <source>
        <dbReference type="EnsemblPlants" id="Solyc11g062030.1.1.1"/>
    </source>
</evidence>
<accession>A0A3Q7JN14</accession>
<dbReference type="PROSITE" id="PS51257">
    <property type="entry name" value="PROKAR_LIPOPROTEIN"/>
    <property type="match status" value="1"/>
</dbReference>
<dbReference type="PaxDb" id="4081-Solyc11g062030.1.1"/>
<proteinExistence type="predicted"/>
<dbReference type="AlphaFoldDB" id="A0A3Q7JN14"/>
<dbReference type="Proteomes" id="UP000004994">
    <property type="component" value="Chromosome 11"/>
</dbReference>
<name>A0A3Q7JN14_SOLLC</name>
<evidence type="ECO:0000313" key="2">
    <source>
        <dbReference type="Proteomes" id="UP000004994"/>
    </source>
</evidence>